<comment type="function">
    <text evidence="5">Modulates RecA activity.</text>
</comment>
<dbReference type="InterPro" id="IPR003783">
    <property type="entry name" value="Regulatory_RecX"/>
</dbReference>
<dbReference type="InterPro" id="IPR053926">
    <property type="entry name" value="RecX_HTH_1st"/>
</dbReference>
<dbReference type="PANTHER" id="PTHR33602:SF1">
    <property type="entry name" value="REGULATORY PROTEIN RECX FAMILY PROTEIN"/>
    <property type="match status" value="1"/>
</dbReference>
<evidence type="ECO:0000256" key="6">
    <source>
        <dbReference type="SAM" id="MobiDB-lite"/>
    </source>
</evidence>
<dbReference type="InterPro" id="IPR053925">
    <property type="entry name" value="RecX_HTH_3rd"/>
</dbReference>
<evidence type="ECO:0000259" key="9">
    <source>
        <dbReference type="Pfam" id="PF21982"/>
    </source>
</evidence>
<dbReference type="Proteomes" id="UP001595955">
    <property type="component" value="Unassembled WGS sequence"/>
</dbReference>
<dbReference type="Pfam" id="PF21981">
    <property type="entry name" value="RecX_HTH3"/>
    <property type="match status" value="1"/>
</dbReference>
<evidence type="ECO:0000313" key="11">
    <source>
        <dbReference type="Proteomes" id="UP001595955"/>
    </source>
</evidence>
<accession>A0ABV9DDH8</accession>
<keyword evidence="4 5" id="KW-0963">Cytoplasm</keyword>
<evidence type="ECO:0000256" key="5">
    <source>
        <dbReference type="HAMAP-Rule" id="MF_01114"/>
    </source>
</evidence>
<feature type="domain" description="RecX first three-helical" evidence="9">
    <location>
        <begin position="28"/>
        <end position="66"/>
    </location>
</feature>
<reference evidence="11" key="1">
    <citation type="journal article" date="2019" name="Int. J. Syst. Evol. Microbiol.">
        <title>The Global Catalogue of Microorganisms (GCM) 10K type strain sequencing project: providing services to taxonomists for standard genome sequencing and annotation.</title>
        <authorList>
            <consortium name="The Broad Institute Genomics Platform"/>
            <consortium name="The Broad Institute Genome Sequencing Center for Infectious Disease"/>
            <person name="Wu L."/>
            <person name="Ma J."/>
        </authorList>
    </citation>
    <scope>NUCLEOTIDE SEQUENCE [LARGE SCALE GENOMIC DNA]</scope>
    <source>
        <strain evidence="11">JCM 3369</strain>
    </source>
</reference>
<keyword evidence="11" id="KW-1185">Reference proteome</keyword>
<gene>
    <name evidence="5" type="primary">recX</name>
    <name evidence="10" type="ORF">ACFO3F_13880</name>
</gene>
<dbReference type="Pfam" id="PF21982">
    <property type="entry name" value="RecX_HTH1"/>
    <property type="match status" value="1"/>
</dbReference>
<dbReference type="RefSeq" id="WP_122824520.1">
    <property type="nucleotide sequence ID" value="NZ_CP033325.1"/>
</dbReference>
<dbReference type="Pfam" id="PF02631">
    <property type="entry name" value="RecX_HTH2"/>
    <property type="match status" value="1"/>
</dbReference>
<feature type="domain" description="RecX third three-helical" evidence="8">
    <location>
        <begin position="122"/>
        <end position="168"/>
    </location>
</feature>
<name>A0ABV9DDH8_9MICO</name>
<dbReference type="InterPro" id="IPR036388">
    <property type="entry name" value="WH-like_DNA-bd_sf"/>
</dbReference>
<dbReference type="PANTHER" id="PTHR33602">
    <property type="entry name" value="REGULATORY PROTEIN RECX FAMILY PROTEIN"/>
    <property type="match status" value="1"/>
</dbReference>
<dbReference type="InterPro" id="IPR053924">
    <property type="entry name" value="RecX_HTH_2nd"/>
</dbReference>
<comment type="subcellular location">
    <subcellularLocation>
        <location evidence="1 5">Cytoplasm</location>
    </subcellularLocation>
</comment>
<evidence type="ECO:0000256" key="3">
    <source>
        <dbReference type="ARBA" id="ARBA00018111"/>
    </source>
</evidence>
<sequence length="187" mass="19916">MGRPRRAPEPPAHGAAGLDAEPDATEVARTVALRLLAAAPRSRAQLATKLADRGVAEDVAAALLDRFEEVGLLDDAAYAEMLVRTRHAERGLARRALVAELRAKGITGEVAEVALEQVDDEDEEASARALVARRAPATRGLERDRRRRRLGGMLARKGYPPGLAMRVVDAELAAEDDAAQAEDDGGA</sequence>
<evidence type="ECO:0000256" key="1">
    <source>
        <dbReference type="ARBA" id="ARBA00004496"/>
    </source>
</evidence>
<proteinExistence type="inferred from homology"/>
<dbReference type="EMBL" id="JBHSGF010000011">
    <property type="protein sequence ID" value="MFC4556338.1"/>
    <property type="molecule type" value="Genomic_DNA"/>
</dbReference>
<evidence type="ECO:0000259" key="8">
    <source>
        <dbReference type="Pfam" id="PF21981"/>
    </source>
</evidence>
<dbReference type="Gene3D" id="1.10.10.10">
    <property type="entry name" value="Winged helix-like DNA-binding domain superfamily/Winged helix DNA-binding domain"/>
    <property type="match status" value="2"/>
</dbReference>
<protein>
    <recommendedName>
        <fullName evidence="3 5">Regulatory protein RecX</fullName>
    </recommendedName>
</protein>
<feature type="domain" description="RecX second three-helical" evidence="7">
    <location>
        <begin position="74"/>
        <end position="115"/>
    </location>
</feature>
<evidence type="ECO:0000256" key="4">
    <source>
        <dbReference type="ARBA" id="ARBA00022490"/>
    </source>
</evidence>
<feature type="region of interest" description="Disordered" evidence="6">
    <location>
        <begin position="1"/>
        <end position="23"/>
    </location>
</feature>
<evidence type="ECO:0000313" key="10">
    <source>
        <dbReference type="EMBL" id="MFC4556338.1"/>
    </source>
</evidence>
<comment type="similarity">
    <text evidence="2 5">Belongs to the RecX family.</text>
</comment>
<evidence type="ECO:0000256" key="2">
    <source>
        <dbReference type="ARBA" id="ARBA00009695"/>
    </source>
</evidence>
<dbReference type="HAMAP" id="MF_01114">
    <property type="entry name" value="RecX"/>
    <property type="match status" value="1"/>
</dbReference>
<organism evidence="10 11">
    <name type="scientific">Georgenia faecalis</name>
    <dbReference type="NCBI Taxonomy" id="2483799"/>
    <lineage>
        <taxon>Bacteria</taxon>
        <taxon>Bacillati</taxon>
        <taxon>Actinomycetota</taxon>
        <taxon>Actinomycetes</taxon>
        <taxon>Micrococcales</taxon>
        <taxon>Bogoriellaceae</taxon>
        <taxon>Georgenia</taxon>
    </lineage>
</organism>
<evidence type="ECO:0000259" key="7">
    <source>
        <dbReference type="Pfam" id="PF02631"/>
    </source>
</evidence>
<comment type="caution">
    <text evidence="10">The sequence shown here is derived from an EMBL/GenBank/DDBJ whole genome shotgun (WGS) entry which is preliminary data.</text>
</comment>